<proteinExistence type="predicted"/>
<dbReference type="GO" id="GO:0007064">
    <property type="term" value="P:mitotic sister chromatid cohesion"/>
    <property type="evidence" value="ECO:0007669"/>
    <property type="project" value="InterPro"/>
</dbReference>
<dbReference type="Proteomes" id="UP001140206">
    <property type="component" value="Chromosome 5"/>
</dbReference>
<name>A0AAV8CG15_9POAL</name>
<keyword evidence="3" id="KW-0227">DNA damage</keyword>
<gene>
    <name evidence="9" type="ORF">LUZ62_087338</name>
</gene>
<evidence type="ECO:0000256" key="4">
    <source>
        <dbReference type="ARBA" id="ARBA00022776"/>
    </source>
</evidence>
<feature type="compositionally biased region" description="Basic and acidic residues" evidence="8">
    <location>
        <begin position="277"/>
        <end position="301"/>
    </location>
</feature>
<dbReference type="CDD" id="cd20404">
    <property type="entry name" value="Tudor_Agenet_AtEML-like"/>
    <property type="match status" value="1"/>
</dbReference>
<evidence type="ECO:0000256" key="8">
    <source>
        <dbReference type="SAM" id="MobiDB-lite"/>
    </source>
</evidence>
<feature type="compositionally biased region" description="Basic and acidic residues" evidence="8">
    <location>
        <begin position="668"/>
        <end position="678"/>
    </location>
</feature>
<keyword evidence="2" id="KW-0132">Cell division</keyword>
<feature type="compositionally biased region" description="Polar residues" evidence="8">
    <location>
        <begin position="379"/>
        <end position="390"/>
    </location>
</feature>
<dbReference type="PANTHER" id="PTHR12663">
    <property type="entry name" value="ANDROGEN INDUCED INHIBITOR OF PROLIFERATION AS3 / PDS5-RELATED"/>
    <property type="match status" value="1"/>
</dbReference>
<feature type="compositionally biased region" description="Basic and acidic residues" evidence="8">
    <location>
        <begin position="430"/>
        <end position="449"/>
    </location>
</feature>
<keyword evidence="10" id="KW-1185">Reference proteome</keyword>
<accession>A0AAV8CG15</accession>
<dbReference type="GO" id="GO:0005634">
    <property type="term" value="C:nucleus"/>
    <property type="evidence" value="ECO:0007669"/>
    <property type="project" value="UniProtKB-SubCell"/>
</dbReference>
<feature type="compositionally biased region" description="Basic and acidic residues" evidence="8">
    <location>
        <begin position="636"/>
        <end position="645"/>
    </location>
</feature>
<feature type="region of interest" description="Disordered" evidence="8">
    <location>
        <begin position="265"/>
        <end position="503"/>
    </location>
</feature>
<feature type="region of interest" description="Disordered" evidence="8">
    <location>
        <begin position="614"/>
        <end position="720"/>
    </location>
</feature>
<dbReference type="SUPFAM" id="SSF48371">
    <property type="entry name" value="ARM repeat"/>
    <property type="match status" value="1"/>
</dbReference>
<dbReference type="SUPFAM" id="SSF63748">
    <property type="entry name" value="Tudor/PWWP/MBT"/>
    <property type="match status" value="1"/>
</dbReference>
<evidence type="ECO:0000313" key="9">
    <source>
        <dbReference type="EMBL" id="KAJ4752933.1"/>
    </source>
</evidence>
<keyword evidence="7" id="KW-0131">Cell cycle</keyword>
<feature type="compositionally biased region" description="Basic and acidic residues" evidence="8">
    <location>
        <begin position="473"/>
        <end position="487"/>
    </location>
</feature>
<dbReference type="Pfam" id="PF20168">
    <property type="entry name" value="PDS5"/>
    <property type="match status" value="1"/>
</dbReference>
<organism evidence="9 10">
    <name type="scientific">Rhynchospora pubera</name>
    <dbReference type="NCBI Taxonomy" id="906938"/>
    <lineage>
        <taxon>Eukaryota</taxon>
        <taxon>Viridiplantae</taxon>
        <taxon>Streptophyta</taxon>
        <taxon>Embryophyta</taxon>
        <taxon>Tracheophyta</taxon>
        <taxon>Spermatophyta</taxon>
        <taxon>Magnoliopsida</taxon>
        <taxon>Liliopsida</taxon>
        <taxon>Poales</taxon>
        <taxon>Cyperaceae</taxon>
        <taxon>Cyperoideae</taxon>
        <taxon>Rhynchosporeae</taxon>
        <taxon>Rhynchospora</taxon>
    </lineage>
</organism>
<keyword evidence="5" id="KW-0234">DNA repair</keyword>
<feature type="region of interest" description="Disordered" evidence="8">
    <location>
        <begin position="1"/>
        <end position="36"/>
    </location>
</feature>
<dbReference type="AlphaFoldDB" id="A0AAV8CG15"/>
<dbReference type="EMBL" id="JAMFTS010000005">
    <property type="protein sequence ID" value="KAJ4752933.1"/>
    <property type="molecule type" value="Genomic_DNA"/>
</dbReference>
<evidence type="ECO:0000256" key="7">
    <source>
        <dbReference type="ARBA" id="ARBA00023306"/>
    </source>
</evidence>
<feature type="compositionally biased region" description="Polar residues" evidence="8">
    <location>
        <begin position="679"/>
        <end position="688"/>
    </location>
</feature>
<feature type="compositionally biased region" description="Basic and acidic residues" evidence="8">
    <location>
        <begin position="391"/>
        <end position="405"/>
    </location>
</feature>
<evidence type="ECO:0000256" key="1">
    <source>
        <dbReference type="ARBA" id="ARBA00004123"/>
    </source>
</evidence>
<protein>
    <submittedName>
        <fullName evidence="9">Uncharacterized protein</fullName>
    </submittedName>
</protein>
<dbReference type="InterPro" id="IPR016024">
    <property type="entry name" value="ARM-type_fold"/>
</dbReference>
<evidence type="ECO:0000313" key="10">
    <source>
        <dbReference type="Proteomes" id="UP001140206"/>
    </source>
</evidence>
<sequence>MEAKSTEMGTANPDKNLEKQIEETGAKLESPPTSTDDLLSLLDEAEALLTRVDQSPSPSMTSALEPMMAALAAKGMLSHSDIDVRVAVAACISEITRITAPDAPYGDDLMKDLFKRIVESFERLDDLTGRSFSKRVSILETVAKVRSCVVMLDLECDDLILEMFQHFLKTISLKHQDNIFSSMETIMSLVIEESEDISKDLVLCLLQSVRKDRMERLSVSYKLGEKVIRNCADKLKPSVMELIGDKTNEYSKFVVSLCQDMSDAMEQSDVEASAKNAPEESKISERTVSDDRPQESAKAVDQEPEAECPEEVGSAAQNGEVAHPLAVDGNGESIVEEPPSPKQKAERPSRVIKKTAKAKEAETKATPPTKSNKRKATPAKQTESSGSQEVLSDKKEEEVEPKPADPDSSTPVPESGSRPKRGRSGTTAKKAAEAKKEVVEGASDSEGRSLRQLARKGATASVEAKQKSGSKSQKKEEGTKGQKKEEEAAPVTSDGDTSEDIRVKDMVAAKANLKKIIKEKANVGESSVPKRKRGPEKEKEKEDKDEDKASGRKKQKIYDENIIGQRIKVWWPDDKVFYNGTVGKYNRSDKKHTVTYDDGDVEVLNLKNETWEVLEEGKEDAPAADSSKSKNAKTSAVKEMKETPKSSKSVTKSKAKEPAETPKSATSSKKDAKSKESGVKTTPKSKSSGPPEKASGAKSGSGAKSASVTKNSSKRKGGRN</sequence>
<dbReference type="Gene3D" id="2.30.30.140">
    <property type="match status" value="1"/>
</dbReference>
<keyword evidence="6" id="KW-0539">Nucleus</keyword>
<feature type="compositionally biased region" description="Basic and acidic residues" evidence="8">
    <location>
        <begin position="535"/>
        <end position="550"/>
    </location>
</feature>
<keyword evidence="4" id="KW-0498">Mitosis</keyword>
<evidence type="ECO:0000256" key="5">
    <source>
        <dbReference type="ARBA" id="ARBA00023204"/>
    </source>
</evidence>
<feature type="region of interest" description="Disordered" evidence="8">
    <location>
        <begin position="517"/>
        <end position="555"/>
    </location>
</feature>
<dbReference type="GO" id="GO:0006281">
    <property type="term" value="P:DNA repair"/>
    <property type="evidence" value="ECO:0007669"/>
    <property type="project" value="UniProtKB-KW"/>
</dbReference>
<dbReference type="PANTHER" id="PTHR12663:SF3">
    <property type="entry name" value="SISTER CHROMATID COHESION PROTEIN PDS5 HOMOLOG C"/>
    <property type="match status" value="1"/>
</dbReference>
<evidence type="ECO:0000256" key="6">
    <source>
        <dbReference type="ARBA" id="ARBA00023242"/>
    </source>
</evidence>
<dbReference type="GO" id="GO:0051301">
    <property type="term" value="P:cell division"/>
    <property type="evidence" value="ECO:0007669"/>
    <property type="project" value="UniProtKB-KW"/>
</dbReference>
<comment type="subcellular location">
    <subcellularLocation>
        <location evidence="1">Nucleus</location>
    </subcellularLocation>
</comment>
<evidence type="ECO:0000256" key="3">
    <source>
        <dbReference type="ARBA" id="ARBA00022763"/>
    </source>
</evidence>
<dbReference type="GO" id="GO:0000785">
    <property type="term" value="C:chromatin"/>
    <property type="evidence" value="ECO:0007669"/>
    <property type="project" value="TreeGrafter"/>
</dbReference>
<dbReference type="InterPro" id="IPR039776">
    <property type="entry name" value="Pds5"/>
</dbReference>
<reference evidence="9" key="1">
    <citation type="submission" date="2022-08" db="EMBL/GenBank/DDBJ databases">
        <authorList>
            <person name="Marques A."/>
        </authorList>
    </citation>
    <scope>NUCLEOTIDE SEQUENCE</scope>
    <source>
        <strain evidence="9">RhyPub2mFocal</strain>
        <tissue evidence="9">Leaves</tissue>
    </source>
</reference>
<feature type="compositionally biased region" description="Low complexity" evidence="8">
    <location>
        <begin position="693"/>
        <end position="707"/>
    </location>
</feature>
<evidence type="ECO:0000256" key="2">
    <source>
        <dbReference type="ARBA" id="ARBA00022618"/>
    </source>
</evidence>
<comment type="caution">
    <text evidence="9">The sequence shown here is derived from an EMBL/GenBank/DDBJ whole genome shotgun (WGS) entry which is preliminary data.</text>
</comment>
<feature type="compositionally biased region" description="Basic and acidic residues" evidence="8">
    <location>
        <begin position="15"/>
        <end position="26"/>
    </location>
</feature>
<dbReference type="GO" id="GO:0035825">
    <property type="term" value="P:homologous recombination"/>
    <property type="evidence" value="ECO:0007669"/>
    <property type="project" value="UniProtKB-ARBA"/>
</dbReference>